<feature type="non-terminal residue" evidence="2">
    <location>
        <position position="1"/>
    </location>
</feature>
<dbReference type="InterPro" id="IPR031314">
    <property type="entry name" value="DNK_dom"/>
</dbReference>
<dbReference type="PANTHER" id="PTHR10513">
    <property type="entry name" value="DEOXYNUCLEOSIDE KINASE"/>
    <property type="match status" value="1"/>
</dbReference>
<dbReference type="Proteomes" id="UP000001593">
    <property type="component" value="Unassembled WGS sequence"/>
</dbReference>
<evidence type="ECO:0000313" key="3">
    <source>
        <dbReference type="Proteomes" id="UP000001593"/>
    </source>
</evidence>
<dbReference type="SUPFAM" id="SSF52540">
    <property type="entry name" value="P-loop containing nucleoside triphosphate hydrolases"/>
    <property type="match status" value="1"/>
</dbReference>
<dbReference type="GO" id="GO:0019136">
    <property type="term" value="F:deoxynucleoside kinase activity"/>
    <property type="evidence" value="ECO:0000318"/>
    <property type="project" value="GO_Central"/>
</dbReference>
<dbReference type="STRING" id="45351.A7RPV8"/>
<gene>
    <name evidence="2" type="ORF">NEMVEDRAFT_v1g200323</name>
</gene>
<dbReference type="eggNOG" id="KOG4235">
    <property type="taxonomic scope" value="Eukaryota"/>
</dbReference>
<dbReference type="HOGENOM" id="CLU_030466_1_0_1"/>
<dbReference type="InterPro" id="IPR027417">
    <property type="entry name" value="P-loop_NTPase"/>
</dbReference>
<dbReference type="GO" id="GO:0005737">
    <property type="term" value="C:cytoplasm"/>
    <property type="evidence" value="ECO:0000318"/>
    <property type="project" value="GO_Central"/>
</dbReference>
<feature type="domain" description="Deoxynucleoside kinase" evidence="1">
    <location>
        <begin position="37"/>
        <end position="224"/>
    </location>
</feature>
<dbReference type="Pfam" id="PF01712">
    <property type="entry name" value="dNK"/>
    <property type="match status" value="1"/>
</dbReference>
<dbReference type="InterPro" id="IPR050566">
    <property type="entry name" value="Deoxyribonucleoside_kinase"/>
</dbReference>
<dbReference type="EMBL" id="DS469527">
    <property type="protein sequence ID" value="EDO46388.1"/>
    <property type="molecule type" value="Genomic_DNA"/>
</dbReference>
<accession>A7RPV8</accession>
<dbReference type="AlphaFoldDB" id="A7RPV8"/>
<evidence type="ECO:0000313" key="2">
    <source>
        <dbReference type="EMBL" id="EDO46388.1"/>
    </source>
</evidence>
<dbReference type="CDD" id="cd01673">
    <property type="entry name" value="dNK"/>
    <property type="match status" value="1"/>
</dbReference>
<dbReference type="PANTHER" id="PTHR10513:SF24">
    <property type="entry name" value="THYMIDINE KINASE 2, MITOCHONDRIAL"/>
    <property type="match status" value="1"/>
</dbReference>
<dbReference type="OMA" id="PEVAYKR"/>
<protein>
    <recommendedName>
        <fullName evidence="1">Deoxynucleoside kinase domain-containing protein</fullName>
    </recommendedName>
</protein>
<dbReference type="GO" id="GO:0005739">
    <property type="term" value="C:mitochondrion"/>
    <property type="evidence" value="ECO:0000318"/>
    <property type="project" value="GO_Central"/>
</dbReference>
<dbReference type="InParanoid" id="A7RPV8"/>
<dbReference type="OrthoDB" id="567086at2759"/>
<dbReference type="Gene3D" id="3.40.50.300">
    <property type="entry name" value="P-loop containing nucleotide triphosphate hydrolases"/>
    <property type="match status" value="1"/>
</dbReference>
<dbReference type="FunFam" id="3.40.50.300:FF:001571">
    <property type="entry name" value="Deoxynucleoside kinase"/>
    <property type="match status" value="1"/>
</dbReference>
<organism evidence="2 3">
    <name type="scientific">Nematostella vectensis</name>
    <name type="common">Starlet sea anemone</name>
    <dbReference type="NCBI Taxonomy" id="45351"/>
    <lineage>
        <taxon>Eukaryota</taxon>
        <taxon>Metazoa</taxon>
        <taxon>Cnidaria</taxon>
        <taxon>Anthozoa</taxon>
        <taxon>Hexacorallia</taxon>
        <taxon>Actiniaria</taxon>
        <taxon>Edwardsiidae</taxon>
        <taxon>Nematostella</taxon>
    </lineage>
</organism>
<keyword evidence="3" id="KW-1185">Reference proteome</keyword>
<sequence length="253" mass="29274">AINMIGSNGIRGVDYCAMEEDNIQFTLPQKRKNVTVAVEGNIGSGKTTLLKYFRKNDEVEVIEEPVSKWQNVGGSNLLELFYKDCQRWSFLFESYALLTLMQIHKRPHTTPIKMVERSVYSGYYCFEHNLCASGLMASVEHGVHNDWFTWITEKEQPQLDLIIYLRTTPEKCMERIKQRCRSEETSVSMDLLKELHDRHEAWLIEKKFPVPAPVVIVDGNRSLDEMYRFYDSNTGCLLGMDTCVPCEGLEVRQ</sequence>
<evidence type="ECO:0000259" key="1">
    <source>
        <dbReference type="Pfam" id="PF01712"/>
    </source>
</evidence>
<proteinExistence type="predicted"/>
<dbReference type="PhylomeDB" id="A7RPV8"/>
<name>A7RPV8_NEMVE</name>
<dbReference type="KEGG" id="nve:5518513"/>
<reference evidence="2 3" key="1">
    <citation type="journal article" date="2007" name="Science">
        <title>Sea anemone genome reveals ancestral eumetazoan gene repertoire and genomic organization.</title>
        <authorList>
            <person name="Putnam N.H."/>
            <person name="Srivastava M."/>
            <person name="Hellsten U."/>
            <person name="Dirks B."/>
            <person name="Chapman J."/>
            <person name="Salamov A."/>
            <person name="Terry A."/>
            <person name="Shapiro H."/>
            <person name="Lindquist E."/>
            <person name="Kapitonov V.V."/>
            <person name="Jurka J."/>
            <person name="Genikhovich G."/>
            <person name="Grigoriev I.V."/>
            <person name="Lucas S.M."/>
            <person name="Steele R.E."/>
            <person name="Finnerty J.R."/>
            <person name="Technau U."/>
            <person name="Martindale M.Q."/>
            <person name="Rokhsar D.S."/>
        </authorList>
    </citation>
    <scope>NUCLEOTIDE SEQUENCE [LARGE SCALE GENOMIC DNA]</scope>
    <source>
        <strain evidence="3">CH2 X CH6</strain>
    </source>
</reference>